<name>A0A3B1B378_9ZZZZ</name>
<evidence type="ECO:0000259" key="2">
    <source>
        <dbReference type="Pfam" id="PF02120"/>
    </source>
</evidence>
<accession>A0A3B1B378</accession>
<proteinExistence type="predicted"/>
<dbReference type="Pfam" id="PF02120">
    <property type="entry name" value="Flg_hook"/>
    <property type="match status" value="1"/>
</dbReference>
<evidence type="ECO:0000256" key="1">
    <source>
        <dbReference type="SAM" id="MobiDB-lite"/>
    </source>
</evidence>
<feature type="region of interest" description="Disordered" evidence="1">
    <location>
        <begin position="218"/>
        <end position="253"/>
    </location>
</feature>
<evidence type="ECO:0000313" key="3">
    <source>
        <dbReference type="EMBL" id="VAX12789.1"/>
    </source>
</evidence>
<protein>
    <recommendedName>
        <fullName evidence="2">Flagellar hook-length control protein-like C-terminal domain-containing protein</fullName>
    </recommendedName>
</protein>
<gene>
    <name evidence="3" type="ORF">MNBD_GAMMA24-1779</name>
</gene>
<organism evidence="3">
    <name type="scientific">hydrothermal vent metagenome</name>
    <dbReference type="NCBI Taxonomy" id="652676"/>
    <lineage>
        <taxon>unclassified sequences</taxon>
        <taxon>metagenomes</taxon>
        <taxon>ecological metagenomes</taxon>
    </lineage>
</organism>
<dbReference type="InterPro" id="IPR038610">
    <property type="entry name" value="FliK-like_C_sf"/>
</dbReference>
<dbReference type="InterPro" id="IPR021136">
    <property type="entry name" value="Flagellar_hook_control-like_C"/>
</dbReference>
<reference evidence="3" key="1">
    <citation type="submission" date="2018-06" db="EMBL/GenBank/DDBJ databases">
        <authorList>
            <person name="Zhirakovskaya E."/>
        </authorList>
    </citation>
    <scope>NUCLEOTIDE SEQUENCE</scope>
</reference>
<feature type="domain" description="Flagellar hook-length control protein-like C-terminal" evidence="2">
    <location>
        <begin position="332"/>
        <end position="412"/>
    </location>
</feature>
<sequence length="427" mass="47183">MDIKKSGGPPLPQPESLLAIDKSGALPRPAISPSAAQPLWQSGQILQALVLKTTPEQILLNIQGLQASVARPPRLNLQVGDRLQLEVLKNTSPPPQLKLLERQPATGTVINRALRTSLPQQQTLPPLLANIEYLSRHPAGAHLLDRAVRNAAQQLYYQLPSQQSLRQPQALKQALELSGPFLEHHLHTPQQAPALNLQQDLRLNLLRLATQLQHYIARETDQPQSATSADARRAQPGSAPPPPPFHSSNPTTQPAVAANLTANKTAEQLLQQTEGVLARLHIHQLHHLKSEEAGRPAWSMELPVRSEQGINLFDIRIHKESPFPNPWNEEDEQHKQPQAEPRWSVRLAFDLEGLGPVQAVIALQQERLSVHFHAQENQTSVLFNKHMDMLSSRLRQAGLDVATIDCRQGQAEPAAEISGSPILDEQA</sequence>
<dbReference type="AlphaFoldDB" id="A0A3B1B378"/>
<dbReference type="Gene3D" id="3.30.750.140">
    <property type="match status" value="1"/>
</dbReference>
<dbReference type="EMBL" id="UOFZ01000064">
    <property type="protein sequence ID" value="VAX12789.1"/>
    <property type="molecule type" value="Genomic_DNA"/>
</dbReference>